<gene>
    <name evidence="1" type="ORF">MLD38_022722</name>
</gene>
<evidence type="ECO:0000313" key="1">
    <source>
        <dbReference type="EMBL" id="KAI4366921.1"/>
    </source>
</evidence>
<comment type="caution">
    <text evidence="1">The sequence shown here is derived from an EMBL/GenBank/DDBJ whole genome shotgun (WGS) entry which is preliminary data.</text>
</comment>
<organism evidence="1 2">
    <name type="scientific">Melastoma candidum</name>
    <dbReference type="NCBI Taxonomy" id="119954"/>
    <lineage>
        <taxon>Eukaryota</taxon>
        <taxon>Viridiplantae</taxon>
        <taxon>Streptophyta</taxon>
        <taxon>Embryophyta</taxon>
        <taxon>Tracheophyta</taxon>
        <taxon>Spermatophyta</taxon>
        <taxon>Magnoliopsida</taxon>
        <taxon>eudicotyledons</taxon>
        <taxon>Gunneridae</taxon>
        <taxon>Pentapetalae</taxon>
        <taxon>rosids</taxon>
        <taxon>malvids</taxon>
        <taxon>Myrtales</taxon>
        <taxon>Melastomataceae</taxon>
        <taxon>Melastomatoideae</taxon>
        <taxon>Melastomateae</taxon>
        <taxon>Melastoma</taxon>
    </lineage>
</organism>
<dbReference type="Proteomes" id="UP001057402">
    <property type="component" value="Chromosome 6"/>
</dbReference>
<accession>A0ACB9QKT7</accession>
<keyword evidence="2" id="KW-1185">Reference proteome</keyword>
<sequence length="352" mass="38360">MATAKGEEAAAAAKDGYKEAEEEEMAPWEQHASVINLPRFDYAAPASLLRRSHSGFLITCPFMREKSATKEAMTILEKYCGVLHAEENNDLDQADECPATKRRKLCPEESGKYPSDGTDSEHLSVEDAGNTNADANKPREDTAIIPETRDGCPKKDSSLSLVKLKRSGLLLFTISKEDPPNVVDAVSEIFKCLESGSLGSPLWCHRIFPIQATCNLIEQDLRMVVQKLVIQFLDDKRNSLARPVKFAVGYNRRGLEEDGMKNSGEKGEDGDSFPLLDRSKCFGAVASAVKDAVSDSIVDLKNPEIAILVDLLPLSAVVPGRSLVAAVSVLPRSLVTTKPRLCVKALVTEAKT</sequence>
<protein>
    <submittedName>
        <fullName evidence="1">Uncharacterized protein</fullName>
    </submittedName>
</protein>
<dbReference type="EMBL" id="CM042885">
    <property type="protein sequence ID" value="KAI4366921.1"/>
    <property type="molecule type" value="Genomic_DNA"/>
</dbReference>
<evidence type="ECO:0000313" key="2">
    <source>
        <dbReference type="Proteomes" id="UP001057402"/>
    </source>
</evidence>
<name>A0ACB9QKT7_9MYRT</name>
<proteinExistence type="predicted"/>
<reference evidence="2" key="1">
    <citation type="journal article" date="2023" name="Front. Plant Sci.">
        <title>Chromosomal-level genome assembly of Melastoma candidum provides insights into trichome evolution.</title>
        <authorList>
            <person name="Zhong Y."/>
            <person name="Wu W."/>
            <person name="Sun C."/>
            <person name="Zou P."/>
            <person name="Liu Y."/>
            <person name="Dai S."/>
            <person name="Zhou R."/>
        </authorList>
    </citation>
    <scope>NUCLEOTIDE SEQUENCE [LARGE SCALE GENOMIC DNA]</scope>
</reference>